<dbReference type="EMBL" id="JBHTAT010000004">
    <property type="protein sequence ID" value="MFC7257223.1"/>
    <property type="molecule type" value="Genomic_DNA"/>
</dbReference>
<keyword evidence="3" id="KW-1185">Reference proteome</keyword>
<dbReference type="RefSeq" id="WP_340696273.1">
    <property type="nucleotide sequence ID" value="NZ_JBHTAT010000004.1"/>
</dbReference>
<reference evidence="1" key="3">
    <citation type="submission" date="2024-09" db="EMBL/GenBank/DDBJ databases">
        <authorList>
            <person name="Sun Q."/>
        </authorList>
    </citation>
    <scope>NUCLEOTIDE SEQUENCE</scope>
    <source>
        <strain evidence="1">CGMCC 4.163</strain>
    </source>
</reference>
<dbReference type="EMBL" id="JBHTAT010000004">
    <property type="protein sequence ID" value="MFC7257056.1"/>
    <property type="molecule type" value="Genomic_DNA"/>
</dbReference>
<dbReference type="Proteomes" id="UP001596434">
    <property type="component" value="Unassembled WGS sequence"/>
</dbReference>
<name>A0ABD6A347_9EURY</name>
<sequence length="310" mass="35313">MTEPNIGANAGAGAVMDAIDRLKGYFSDYEPDMKSVTYDYRTGTSEMRLKITVPNDRARRYGDVKIPIKEGYRIQETISSDFNTVDALWQQQDGYWVLDPTDLPNDDQYRVTLEGDVGSDVFSRLITLEASDDPIQEGGVDQYWIEALIKDPKTLSEIYEELRVNNVNLTVNVGVQRCFSTAIPDDVIRVFKRTMNLIDASNTGDFYDVKLAHKLREGTRDKVNVSEGEAANLIRSLASTENLEEYISIEQPYRREEITTETFKHNVLPETVAVDISTNLSLEQKAANGWLEFQKDEYTEHIRKETEDLL</sequence>
<reference evidence="1" key="1">
    <citation type="journal article" date="2014" name="Int. J. Syst. Evol. Microbiol.">
        <title>Complete genome sequence of Corynebacterium casei LMG S-19264T (=DSM 44701T), isolated from a smear-ripened cheese.</title>
        <authorList>
            <consortium name="US DOE Joint Genome Institute (JGI-PGF)"/>
            <person name="Walter F."/>
            <person name="Albersmeier A."/>
            <person name="Kalinowski J."/>
            <person name="Ruckert C."/>
        </authorList>
    </citation>
    <scope>NUCLEOTIDE SEQUENCE [LARGE SCALE GENOMIC DNA]</scope>
    <source>
        <strain evidence="1">CGMCC 4.163</strain>
    </source>
</reference>
<protein>
    <submittedName>
        <fullName evidence="1">Uncharacterized protein</fullName>
    </submittedName>
</protein>
<gene>
    <name evidence="1" type="ORF">ACFQKE_17500</name>
    <name evidence="2" type="ORF">ACFQKE_18355</name>
</gene>
<dbReference type="GeneID" id="96955519"/>
<organism evidence="1 3">
    <name type="scientific">Haloplanus litoreus</name>
    <dbReference type="NCBI Taxonomy" id="767515"/>
    <lineage>
        <taxon>Archaea</taxon>
        <taxon>Methanobacteriati</taxon>
        <taxon>Methanobacteriota</taxon>
        <taxon>Stenosarchaea group</taxon>
        <taxon>Halobacteria</taxon>
        <taxon>Halobacteriales</taxon>
        <taxon>Haloferacaceae</taxon>
        <taxon>Haloplanus</taxon>
    </lineage>
</organism>
<comment type="caution">
    <text evidence="1">The sequence shown here is derived from an EMBL/GenBank/DDBJ whole genome shotgun (WGS) entry which is preliminary data.</text>
</comment>
<proteinExistence type="predicted"/>
<reference evidence="3" key="2">
    <citation type="journal article" date="2019" name="Int. J. Syst. Evol. Microbiol.">
        <title>The Global Catalogue of Microorganisms (GCM) 10K type strain sequencing project: providing services to taxonomists for standard genome sequencing and annotation.</title>
        <authorList>
            <consortium name="The Broad Institute Genomics Platform"/>
            <consortium name="The Broad Institute Genome Sequencing Center for Infectious Disease"/>
            <person name="Wu L."/>
            <person name="Ma J."/>
        </authorList>
    </citation>
    <scope>NUCLEOTIDE SEQUENCE [LARGE SCALE GENOMIC DNA]</scope>
    <source>
        <strain evidence="3">GX21</strain>
    </source>
</reference>
<evidence type="ECO:0000313" key="3">
    <source>
        <dbReference type="Proteomes" id="UP001596434"/>
    </source>
</evidence>
<dbReference type="AlphaFoldDB" id="A0ABD6A347"/>
<evidence type="ECO:0000313" key="2">
    <source>
        <dbReference type="EMBL" id="MFC7257223.1"/>
    </source>
</evidence>
<evidence type="ECO:0000313" key="1">
    <source>
        <dbReference type="EMBL" id="MFC7257056.1"/>
    </source>
</evidence>
<accession>A0ABD6A347</accession>